<keyword evidence="3" id="KW-1185">Reference proteome</keyword>
<organism evidence="2 3">
    <name type="scientific">Paenibacillus nasutitermitis</name>
    <dbReference type="NCBI Taxonomy" id="1652958"/>
    <lineage>
        <taxon>Bacteria</taxon>
        <taxon>Bacillati</taxon>
        <taxon>Bacillota</taxon>
        <taxon>Bacilli</taxon>
        <taxon>Bacillales</taxon>
        <taxon>Paenibacillaceae</taxon>
        <taxon>Paenibacillus</taxon>
    </lineage>
</organism>
<evidence type="ECO:0000313" key="2">
    <source>
        <dbReference type="EMBL" id="GGD95504.1"/>
    </source>
</evidence>
<dbReference type="Proteomes" id="UP000612456">
    <property type="component" value="Unassembled WGS sequence"/>
</dbReference>
<dbReference type="AlphaFoldDB" id="A0A917E1Q2"/>
<dbReference type="EMBL" id="BMHP01000007">
    <property type="protein sequence ID" value="GGD95504.1"/>
    <property type="molecule type" value="Genomic_DNA"/>
</dbReference>
<gene>
    <name evidence="2" type="ORF">GCM10010911_62730</name>
</gene>
<proteinExistence type="predicted"/>
<reference evidence="2" key="2">
    <citation type="submission" date="2020-09" db="EMBL/GenBank/DDBJ databases">
        <authorList>
            <person name="Sun Q."/>
            <person name="Zhou Y."/>
        </authorList>
    </citation>
    <scope>NUCLEOTIDE SEQUENCE</scope>
    <source>
        <strain evidence="2">CGMCC 1.15178</strain>
    </source>
</reference>
<reference evidence="2" key="1">
    <citation type="journal article" date="2014" name="Int. J. Syst. Evol. Microbiol.">
        <title>Complete genome sequence of Corynebacterium casei LMG S-19264T (=DSM 44701T), isolated from a smear-ripened cheese.</title>
        <authorList>
            <consortium name="US DOE Joint Genome Institute (JGI-PGF)"/>
            <person name="Walter F."/>
            <person name="Albersmeier A."/>
            <person name="Kalinowski J."/>
            <person name="Ruckert C."/>
        </authorList>
    </citation>
    <scope>NUCLEOTIDE SEQUENCE</scope>
    <source>
        <strain evidence="2">CGMCC 1.15178</strain>
    </source>
</reference>
<protein>
    <submittedName>
        <fullName evidence="2">Uncharacterized protein</fullName>
    </submittedName>
</protein>
<feature type="transmembrane region" description="Helical" evidence="1">
    <location>
        <begin position="36"/>
        <end position="54"/>
    </location>
</feature>
<evidence type="ECO:0000313" key="3">
    <source>
        <dbReference type="Proteomes" id="UP000612456"/>
    </source>
</evidence>
<evidence type="ECO:0000256" key="1">
    <source>
        <dbReference type="SAM" id="Phobius"/>
    </source>
</evidence>
<comment type="caution">
    <text evidence="2">The sequence shown here is derived from an EMBL/GenBank/DDBJ whole genome shotgun (WGS) entry which is preliminary data.</text>
</comment>
<sequence length="58" mass="6899">MNKKNWNNYVPVKCVPSAKMDIPKKEMDTYYPTKKFNISLLLFLNKMYVIYAAATQYE</sequence>
<keyword evidence="1" id="KW-0472">Membrane</keyword>
<accession>A0A917E1Q2</accession>
<name>A0A917E1Q2_9BACL</name>
<keyword evidence="1" id="KW-1133">Transmembrane helix</keyword>
<keyword evidence="1" id="KW-0812">Transmembrane</keyword>